<dbReference type="Gene3D" id="3.40.140.40">
    <property type="entry name" value="Domain of unknown function (DUF1846), C-terminal subdomain"/>
    <property type="match status" value="1"/>
</dbReference>
<dbReference type="Proteomes" id="UP000255124">
    <property type="component" value="Unassembled WGS sequence"/>
</dbReference>
<dbReference type="OrthoDB" id="9803572at2"/>
<feature type="domain" description="DUF1846" evidence="1">
    <location>
        <begin position="4"/>
        <end position="334"/>
    </location>
</feature>
<dbReference type="Pfam" id="PF08903">
    <property type="entry name" value="DUF1846"/>
    <property type="match status" value="1"/>
</dbReference>
<dbReference type="Gene3D" id="3.10.630.10">
    <property type="entry name" value="dip2346 domain like"/>
    <property type="match status" value="1"/>
</dbReference>
<proteinExistence type="predicted"/>
<sequence>MKKIAFDNEKYIKLQSEKIIERISHFDKLYLEFGGKLFDDAHASRVLPGFLPDSKLRMLDSIKDKAEIIITINANDIENNKIRGDNDISYDIESIRLKQAFEQKGFLVNSIVITQFAYQDKAVRFEKYLDNLSIKHSRTYNINGYPNDINHILSPDGFGKNDYVKTQRPLVVITGPGPGSGKMATCLSQMYLDHEMGQTSSYAKFETFPIWNLALMHPVNMAYEAATANLNDVNMIDPYHLESYGQSAVNYNRDVEAFPVLKKMLEKIMGEAPYKSPTDMGVNMVGFCIIDEEAAIEASKEEIIRRYYNSLVDYRFAKESYTSIEKIQTLMSNLDIEAEDRRVAIGARKKQEITGKESFAIELEDGQIITGKKSNLFSAPAAAILNTLKKLGKIDDEILLLSPHIIEPVSNLKTKSLGEVEPSLSINEMLIALAISATTNPLTHMAMQEIKNLKNLDAHSTVILNDSEKSELRKLGLNFTQDAVFGDDSEY</sequence>
<evidence type="ECO:0000313" key="4">
    <source>
        <dbReference type="Proteomes" id="UP000255124"/>
    </source>
</evidence>
<dbReference type="InterPro" id="IPR048496">
    <property type="entry name" value="DUF1846_N"/>
</dbReference>
<dbReference type="RefSeq" id="WP_115594967.1">
    <property type="nucleotide sequence ID" value="NZ_UFTA01000002.1"/>
</dbReference>
<evidence type="ECO:0000313" key="3">
    <source>
        <dbReference type="EMBL" id="SUU92033.1"/>
    </source>
</evidence>
<name>A0A380WT39_9FIRM</name>
<dbReference type="NCBIfam" id="NF010184">
    <property type="entry name" value="PRK13663.1"/>
    <property type="match status" value="1"/>
</dbReference>
<dbReference type="Pfam" id="PF20921">
    <property type="entry name" value="DUF1846_C"/>
    <property type="match status" value="1"/>
</dbReference>
<dbReference type="EMBL" id="UFTA01000002">
    <property type="protein sequence ID" value="SUU92033.1"/>
    <property type="molecule type" value="Genomic_DNA"/>
</dbReference>
<feature type="domain" description="DUF1846" evidence="2">
    <location>
        <begin position="339"/>
        <end position="491"/>
    </location>
</feature>
<dbReference type="AlphaFoldDB" id="A0A380WT39"/>
<gene>
    <name evidence="3" type="ORF">NCTC9810_00352</name>
</gene>
<organism evidence="3 4">
    <name type="scientific">Anaerococcus octavius</name>
    <dbReference type="NCBI Taxonomy" id="54007"/>
    <lineage>
        <taxon>Bacteria</taxon>
        <taxon>Bacillati</taxon>
        <taxon>Bacillota</taxon>
        <taxon>Tissierellia</taxon>
        <taxon>Tissierellales</taxon>
        <taxon>Peptoniphilaceae</taxon>
        <taxon>Anaerococcus</taxon>
    </lineage>
</organism>
<accession>A0A380WT39</accession>
<evidence type="ECO:0000259" key="2">
    <source>
        <dbReference type="Pfam" id="PF20921"/>
    </source>
</evidence>
<dbReference type="Gene3D" id="1.20.1570.10">
    <property type="entry name" value="dip2346 domain like"/>
    <property type="match status" value="1"/>
</dbReference>
<reference evidence="3 4" key="1">
    <citation type="submission" date="2018-06" db="EMBL/GenBank/DDBJ databases">
        <authorList>
            <consortium name="Pathogen Informatics"/>
            <person name="Doyle S."/>
        </authorList>
    </citation>
    <scope>NUCLEOTIDE SEQUENCE [LARGE SCALE GENOMIC DNA]</scope>
    <source>
        <strain evidence="3 4">NCTC9810</strain>
    </source>
</reference>
<evidence type="ECO:0000259" key="1">
    <source>
        <dbReference type="Pfam" id="PF08903"/>
    </source>
</evidence>
<dbReference type="InterPro" id="IPR048441">
    <property type="entry name" value="DUF1846_C"/>
</dbReference>
<protein>
    <submittedName>
        <fullName evidence="3">Uncharacterized protein conserved in bacteria</fullName>
    </submittedName>
</protein>